<comment type="caution">
    <text evidence="6">The sequence shown here is derived from an EMBL/GenBank/DDBJ whole genome shotgun (WGS) entry which is preliminary data.</text>
</comment>
<keyword evidence="2 3" id="KW-0539">Nucleus</keyword>
<evidence type="ECO:0000313" key="7">
    <source>
        <dbReference type="Proteomes" id="UP001318860"/>
    </source>
</evidence>
<keyword evidence="2 3" id="KW-0371">Homeobox</keyword>
<organism evidence="6 7">
    <name type="scientific">Rehmannia glutinosa</name>
    <name type="common">Chinese foxglove</name>
    <dbReference type="NCBI Taxonomy" id="99300"/>
    <lineage>
        <taxon>Eukaryota</taxon>
        <taxon>Viridiplantae</taxon>
        <taxon>Streptophyta</taxon>
        <taxon>Embryophyta</taxon>
        <taxon>Tracheophyta</taxon>
        <taxon>Spermatophyta</taxon>
        <taxon>Magnoliopsida</taxon>
        <taxon>eudicotyledons</taxon>
        <taxon>Gunneridae</taxon>
        <taxon>Pentapetalae</taxon>
        <taxon>asterids</taxon>
        <taxon>lamiids</taxon>
        <taxon>Lamiales</taxon>
        <taxon>Orobanchaceae</taxon>
        <taxon>Rehmannieae</taxon>
        <taxon>Rehmannia</taxon>
    </lineage>
</organism>
<dbReference type="Pfam" id="PF00046">
    <property type="entry name" value="Homeodomain"/>
    <property type="match status" value="1"/>
</dbReference>
<feature type="region of interest" description="Disordered" evidence="4">
    <location>
        <begin position="502"/>
        <end position="523"/>
    </location>
</feature>
<evidence type="ECO:0000256" key="2">
    <source>
        <dbReference type="PROSITE-ProRule" id="PRU00108"/>
    </source>
</evidence>
<sequence>MGNTHDLDLESCEMHSEDDKALLEKNKKRTVKTPAQVQALEKFYDEHKYPTEPMKIQVAEAIGLTEKQISGWFCHRRLKDKKLIKDIERYTPGGRQDRSSGVVQDRGSGHRQDSCGSTKLGDDRNFDTREVESGRLTPKEFSAADLTYEHGSHYAGNYNRMDDASSGSSSSLRSMSNHQKGGPFEAPTSRYLIPKFEMAVKAEKRRSGPSGYLKVKGQVENAAITAVKRQLGKHYRGDGPPLGVEFDPLPPGAFESSMQDPVEETFYTGEAVSPASPDVSKAHQNPKFGKGREFKPSMAFDNSNIDGRSFKTRRGCDIPDSYTHQKVRNLSNRVYYPRNNSLEELPVASDIPGSGIRDEYGKKAREGVEVMRTNSDSRNPNLQPYGGKVRKERTESWFHKYNDVGTKVSLGENTENDYSNLTMKVNEYHGFRDKGSSRQIIKDGKMIYPDRRIINENRVKIPVENGFTAPKRRREEFPQQQHLKTLSVVDNLPEKYRVIRSGTEMPSSFSEDEESAETSSSVD</sequence>
<feature type="domain" description="Homeobox" evidence="5">
    <location>
        <begin position="23"/>
        <end position="83"/>
    </location>
</feature>
<evidence type="ECO:0000256" key="1">
    <source>
        <dbReference type="ARBA" id="ARBA00004123"/>
    </source>
</evidence>
<comment type="subcellular location">
    <subcellularLocation>
        <location evidence="1 2 3">Nucleus</location>
    </subcellularLocation>
</comment>
<evidence type="ECO:0000259" key="5">
    <source>
        <dbReference type="PROSITE" id="PS50071"/>
    </source>
</evidence>
<feature type="region of interest" description="Disordered" evidence="4">
    <location>
        <begin position="158"/>
        <end position="187"/>
    </location>
</feature>
<keyword evidence="2 3" id="KW-0238">DNA-binding</keyword>
<feature type="compositionally biased region" description="Low complexity" evidence="4">
    <location>
        <begin position="165"/>
        <end position="176"/>
    </location>
</feature>
<dbReference type="Proteomes" id="UP001318860">
    <property type="component" value="Unassembled WGS sequence"/>
</dbReference>
<evidence type="ECO:0000256" key="3">
    <source>
        <dbReference type="RuleBase" id="RU000682"/>
    </source>
</evidence>
<feature type="region of interest" description="Disordered" evidence="4">
    <location>
        <begin position="89"/>
        <end position="129"/>
    </location>
</feature>
<dbReference type="CDD" id="cd00086">
    <property type="entry name" value="homeodomain"/>
    <property type="match status" value="1"/>
</dbReference>
<dbReference type="SMART" id="SM00389">
    <property type="entry name" value="HOX"/>
    <property type="match status" value="1"/>
</dbReference>
<dbReference type="InterPro" id="IPR001356">
    <property type="entry name" value="HD"/>
</dbReference>
<dbReference type="PROSITE" id="PS50071">
    <property type="entry name" value="HOMEOBOX_2"/>
    <property type="match status" value="1"/>
</dbReference>
<dbReference type="EMBL" id="JABTTQ020000012">
    <property type="protein sequence ID" value="KAK6144083.1"/>
    <property type="molecule type" value="Genomic_DNA"/>
</dbReference>
<protein>
    <recommendedName>
        <fullName evidence="5">Homeobox domain-containing protein</fullName>
    </recommendedName>
</protein>
<keyword evidence="7" id="KW-1185">Reference proteome</keyword>
<dbReference type="Gene3D" id="1.10.10.60">
    <property type="entry name" value="Homeodomain-like"/>
    <property type="match status" value="1"/>
</dbReference>
<proteinExistence type="predicted"/>
<dbReference type="PANTHER" id="PTHR47713:SF2">
    <property type="entry name" value="HOMEODOMAIN-LIKE SUPERFAMILY PROTEIN"/>
    <property type="match status" value="1"/>
</dbReference>
<evidence type="ECO:0000313" key="6">
    <source>
        <dbReference type="EMBL" id="KAK6144083.1"/>
    </source>
</evidence>
<gene>
    <name evidence="6" type="ORF">DH2020_020903</name>
</gene>
<dbReference type="InterPro" id="IPR009057">
    <property type="entry name" value="Homeodomain-like_sf"/>
</dbReference>
<accession>A0ABR0W8U0</accession>
<feature type="region of interest" description="Disordered" evidence="4">
    <location>
        <begin position="271"/>
        <end position="306"/>
    </location>
</feature>
<name>A0ABR0W8U0_REHGL</name>
<dbReference type="SUPFAM" id="SSF46689">
    <property type="entry name" value="Homeodomain-like"/>
    <property type="match status" value="1"/>
</dbReference>
<dbReference type="PANTHER" id="PTHR47713">
    <property type="entry name" value="HOMEODOMAIN-LIKE SUPERFAMILY PROTEIN"/>
    <property type="match status" value="1"/>
</dbReference>
<reference evidence="6 7" key="1">
    <citation type="journal article" date="2021" name="Comput. Struct. Biotechnol. J.">
        <title>De novo genome assembly of the potent medicinal plant Rehmannia glutinosa using nanopore technology.</title>
        <authorList>
            <person name="Ma L."/>
            <person name="Dong C."/>
            <person name="Song C."/>
            <person name="Wang X."/>
            <person name="Zheng X."/>
            <person name="Niu Y."/>
            <person name="Chen S."/>
            <person name="Feng W."/>
        </authorList>
    </citation>
    <scope>NUCLEOTIDE SEQUENCE [LARGE SCALE GENOMIC DNA]</scope>
    <source>
        <strain evidence="6">DH-2019</strain>
    </source>
</reference>
<evidence type="ECO:0000256" key="4">
    <source>
        <dbReference type="SAM" id="MobiDB-lite"/>
    </source>
</evidence>
<feature type="compositionally biased region" description="Basic and acidic residues" evidence="4">
    <location>
        <begin position="120"/>
        <end position="129"/>
    </location>
</feature>
<feature type="DNA-binding region" description="Homeobox" evidence="2">
    <location>
        <begin position="25"/>
        <end position="84"/>
    </location>
</feature>